<gene>
    <name evidence="1" type="ORF">S01H1_50085</name>
</gene>
<comment type="caution">
    <text evidence="1">The sequence shown here is derived from an EMBL/GenBank/DDBJ whole genome shotgun (WGS) entry which is preliminary data.</text>
</comment>
<dbReference type="EMBL" id="BARS01032253">
    <property type="protein sequence ID" value="GAG26922.1"/>
    <property type="molecule type" value="Genomic_DNA"/>
</dbReference>
<organism evidence="1">
    <name type="scientific">marine sediment metagenome</name>
    <dbReference type="NCBI Taxonomy" id="412755"/>
    <lineage>
        <taxon>unclassified sequences</taxon>
        <taxon>metagenomes</taxon>
        <taxon>ecological metagenomes</taxon>
    </lineage>
</organism>
<proteinExistence type="predicted"/>
<sequence>MLRLRGDVKRLWMRHEEDPSIVDEGLKLQILDVCFTFAFVL</sequence>
<dbReference type="AlphaFoldDB" id="X0WUP9"/>
<accession>X0WUP9</accession>
<name>X0WUP9_9ZZZZ</name>
<reference evidence="1" key="1">
    <citation type="journal article" date="2014" name="Front. Microbiol.">
        <title>High frequency of phylogenetically diverse reductive dehalogenase-homologous genes in deep subseafloor sedimentary metagenomes.</title>
        <authorList>
            <person name="Kawai M."/>
            <person name="Futagami T."/>
            <person name="Toyoda A."/>
            <person name="Takaki Y."/>
            <person name="Nishi S."/>
            <person name="Hori S."/>
            <person name="Arai W."/>
            <person name="Tsubouchi T."/>
            <person name="Morono Y."/>
            <person name="Uchiyama I."/>
            <person name="Ito T."/>
            <person name="Fujiyama A."/>
            <person name="Inagaki F."/>
            <person name="Takami H."/>
        </authorList>
    </citation>
    <scope>NUCLEOTIDE SEQUENCE</scope>
    <source>
        <strain evidence="1">Expedition CK06-06</strain>
    </source>
</reference>
<protein>
    <submittedName>
        <fullName evidence="1">Uncharacterized protein</fullName>
    </submittedName>
</protein>
<evidence type="ECO:0000313" key="1">
    <source>
        <dbReference type="EMBL" id="GAG26922.1"/>
    </source>
</evidence>